<feature type="compositionally biased region" description="Low complexity" evidence="1">
    <location>
        <begin position="469"/>
        <end position="481"/>
    </location>
</feature>
<dbReference type="InterPro" id="IPR057081">
    <property type="entry name" value="PH_N"/>
</dbReference>
<dbReference type="Pfam" id="PF23074">
    <property type="entry name" value="PH_FT_N"/>
    <property type="match status" value="1"/>
</dbReference>
<dbReference type="Pfam" id="PF23076">
    <property type="entry name" value="PH_FT_C"/>
    <property type="match status" value="1"/>
</dbReference>
<dbReference type="AlphaFoldDB" id="A0A9P8WGP7"/>
<gene>
    <name evidence="4" type="ORF">B0T10DRAFT_555837</name>
</gene>
<dbReference type="OrthoDB" id="5345571at2759"/>
<protein>
    <submittedName>
        <fullName evidence="4">Uncharacterized protein</fullName>
    </submittedName>
</protein>
<feature type="domain" description="PH" evidence="2">
    <location>
        <begin position="233"/>
        <end position="347"/>
    </location>
</feature>
<evidence type="ECO:0000313" key="4">
    <source>
        <dbReference type="EMBL" id="KAH6898528.1"/>
    </source>
</evidence>
<evidence type="ECO:0000259" key="2">
    <source>
        <dbReference type="Pfam" id="PF23074"/>
    </source>
</evidence>
<name>A0A9P8WGP7_9HYPO</name>
<feature type="domain" description="PH" evidence="3">
    <location>
        <begin position="353"/>
        <end position="463"/>
    </location>
</feature>
<sequence>MELVAGGQIEVHLLQGCYLESSRAEQAAFNLEGLRNSLPPPPHPHLTVVIEEVRIAGQLLRELADQSQVHFTRVPVVLDYLEIILPCLSRSLRDIKSHYEDTSLTRENRWRKMYHTMTDEASGLPLQQRFILYNHFLSLLKELLTRSPNFDLNALESVRLQIMQLRESRRIPPPPIRVGPMIRPDAHLDEVSMTSSIHWAEQIFSLPLPSRTALKHQRASKSYGPHVPWDNVRMPSDARILFMRPFNERQVSLIVYLSPRDRCPYLLMRTYHLGTPWFSLRGAHELCVEREGSCLQFWRWSTTEGCAKLWASLCFMTWEEMVLLYSCFLSFKARNTLTVQIAPQEQMLRGERKLFQARIVDDGFRHSLIVYEDQATKGIRLHAAIWEGELRQCPVWTAFITHQSASSTWMKRISKYKIRLLDVQLYVFCGNYQQQNQRRGAAGAFEICFVSEEASKRFKELFTPPPPETTTESTTEVTEKS</sequence>
<accession>A0A9P8WGP7</accession>
<proteinExistence type="predicted"/>
<feature type="region of interest" description="Disordered" evidence="1">
    <location>
        <begin position="460"/>
        <end position="481"/>
    </location>
</feature>
<evidence type="ECO:0000256" key="1">
    <source>
        <dbReference type="SAM" id="MobiDB-lite"/>
    </source>
</evidence>
<reference evidence="4 5" key="1">
    <citation type="journal article" date="2021" name="Nat. Commun.">
        <title>Genetic determinants of endophytism in the Arabidopsis root mycobiome.</title>
        <authorList>
            <person name="Mesny F."/>
            <person name="Miyauchi S."/>
            <person name="Thiergart T."/>
            <person name="Pickel B."/>
            <person name="Atanasova L."/>
            <person name="Karlsson M."/>
            <person name="Huettel B."/>
            <person name="Barry K.W."/>
            <person name="Haridas S."/>
            <person name="Chen C."/>
            <person name="Bauer D."/>
            <person name="Andreopoulos W."/>
            <person name="Pangilinan J."/>
            <person name="LaButti K."/>
            <person name="Riley R."/>
            <person name="Lipzen A."/>
            <person name="Clum A."/>
            <person name="Drula E."/>
            <person name="Henrissat B."/>
            <person name="Kohler A."/>
            <person name="Grigoriev I.V."/>
            <person name="Martin F.M."/>
            <person name="Hacquard S."/>
        </authorList>
    </citation>
    <scope>NUCLEOTIDE SEQUENCE [LARGE SCALE GENOMIC DNA]</scope>
    <source>
        <strain evidence="4 5">MPI-CAGE-CH-0241</strain>
    </source>
</reference>
<organism evidence="4 5">
    <name type="scientific">Thelonectria olida</name>
    <dbReference type="NCBI Taxonomy" id="1576542"/>
    <lineage>
        <taxon>Eukaryota</taxon>
        <taxon>Fungi</taxon>
        <taxon>Dikarya</taxon>
        <taxon>Ascomycota</taxon>
        <taxon>Pezizomycotina</taxon>
        <taxon>Sordariomycetes</taxon>
        <taxon>Hypocreomycetidae</taxon>
        <taxon>Hypocreales</taxon>
        <taxon>Nectriaceae</taxon>
        <taxon>Thelonectria</taxon>
    </lineage>
</organism>
<dbReference type="Proteomes" id="UP000777438">
    <property type="component" value="Unassembled WGS sequence"/>
</dbReference>
<evidence type="ECO:0000259" key="3">
    <source>
        <dbReference type="Pfam" id="PF23076"/>
    </source>
</evidence>
<comment type="caution">
    <text evidence="4">The sequence shown here is derived from an EMBL/GenBank/DDBJ whole genome shotgun (WGS) entry which is preliminary data.</text>
</comment>
<evidence type="ECO:0000313" key="5">
    <source>
        <dbReference type="Proteomes" id="UP000777438"/>
    </source>
</evidence>
<dbReference type="EMBL" id="JAGPYM010000002">
    <property type="protein sequence ID" value="KAH6898528.1"/>
    <property type="molecule type" value="Genomic_DNA"/>
</dbReference>
<keyword evidence="5" id="KW-1185">Reference proteome</keyword>
<dbReference type="InterPro" id="IPR057082">
    <property type="entry name" value="PH_C"/>
</dbReference>